<dbReference type="SUPFAM" id="SSF51182">
    <property type="entry name" value="RmlC-like cupins"/>
    <property type="match status" value="1"/>
</dbReference>
<dbReference type="Gene3D" id="2.60.120.10">
    <property type="entry name" value="Jelly Rolls"/>
    <property type="match status" value="1"/>
</dbReference>
<dbReference type="InterPro" id="IPR011051">
    <property type="entry name" value="RmlC_Cupin_sf"/>
</dbReference>
<evidence type="ECO:0000259" key="2">
    <source>
        <dbReference type="Pfam" id="PF07883"/>
    </source>
</evidence>
<protein>
    <submittedName>
        <fullName evidence="3">Cupin domain-containing protein</fullName>
    </submittedName>
</protein>
<keyword evidence="4" id="KW-1185">Reference proteome</keyword>
<comment type="caution">
    <text evidence="3">The sequence shown here is derived from an EMBL/GenBank/DDBJ whole genome shotgun (WGS) entry which is preliminary data.</text>
</comment>
<proteinExistence type="predicted"/>
<dbReference type="InterPro" id="IPR013096">
    <property type="entry name" value="Cupin_2"/>
</dbReference>
<dbReference type="InterPro" id="IPR052538">
    <property type="entry name" value="Flavonoid_dioxygenase-like"/>
</dbReference>
<dbReference type="InterPro" id="IPR014710">
    <property type="entry name" value="RmlC-like_jellyroll"/>
</dbReference>
<evidence type="ECO:0000313" key="3">
    <source>
        <dbReference type="EMBL" id="NED94740.1"/>
    </source>
</evidence>
<accession>A0A6N9YIK0</accession>
<dbReference type="AlphaFoldDB" id="A0A6N9YIK0"/>
<dbReference type="EMBL" id="JAAGOB010000002">
    <property type="protein sequence ID" value="NED94740.1"/>
    <property type="molecule type" value="Genomic_DNA"/>
</dbReference>
<feature type="region of interest" description="Disordered" evidence="1">
    <location>
        <begin position="122"/>
        <end position="141"/>
    </location>
</feature>
<dbReference type="PANTHER" id="PTHR43346:SF1">
    <property type="entry name" value="QUERCETIN 2,3-DIOXYGENASE-RELATED"/>
    <property type="match status" value="1"/>
</dbReference>
<organism evidence="3 4">
    <name type="scientific">Phytoactinopolyspora alkaliphila</name>
    <dbReference type="NCBI Taxonomy" id="1783498"/>
    <lineage>
        <taxon>Bacteria</taxon>
        <taxon>Bacillati</taxon>
        <taxon>Actinomycetota</taxon>
        <taxon>Actinomycetes</taxon>
        <taxon>Jiangellales</taxon>
        <taxon>Jiangellaceae</taxon>
        <taxon>Phytoactinopolyspora</taxon>
    </lineage>
</organism>
<gene>
    <name evidence="3" type="ORF">G1H11_05390</name>
</gene>
<dbReference type="CDD" id="cd02223">
    <property type="entry name" value="cupin_Bh2720-like"/>
    <property type="match status" value="1"/>
</dbReference>
<dbReference type="Proteomes" id="UP000469185">
    <property type="component" value="Unassembled WGS sequence"/>
</dbReference>
<dbReference type="PANTHER" id="PTHR43346">
    <property type="entry name" value="LIGAND BINDING DOMAIN PROTEIN, PUTATIVE (AFU_ORTHOLOGUE AFUA_6G14370)-RELATED"/>
    <property type="match status" value="1"/>
</dbReference>
<feature type="domain" description="Cupin type-2" evidence="2">
    <location>
        <begin position="42"/>
        <end position="117"/>
    </location>
</feature>
<name>A0A6N9YIK0_9ACTN</name>
<evidence type="ECO:0000313" key="4">
    <source>
        <dbReference type="Proteomes" id="UP000469185"/>
    </source>
</evidence>
<dbReference type="Pfam" id="PF07883">
    <property type="entry name" value="Cupin_2"/>
    <property type="match status" value="1"/>
</dbReference>
<reference evidence="3 4" key="1">
    <citation type="submission" date="2020-02" db="EMBL/GenBank/DDBJ databases">
        <authorList>
            <person name="Li X.-J."/>
            <person name="Feng X.-M."/>
        </authorList>
    </citation>
    <scope>NUCLEOTIDE SEQUENCE [LARGE SCALE GENOMIC DNA]</scope>
    <source>
        <strain evidence="3 4">CGMCC 4.7225</strain>
    </source>
</reference>
<dbReference type="RefSeq" id="WP_163816744.1">
    <property type="nucleotide sequence ID" value="NZ_JAAGOB010000002.1"/>
</dbReference>
<sequence>MSDEHTRDAGPEPYVVDIEQATLSNSTFRTALWTGEHLQMTVMSIPVGGEVGLEMHDDRDQFLRLEAGRARVQMGPAKDDLSFDREVEADWVILVPASSWHNVTNIGDEPLKLYSLYAPPEHPKDTLHQTKAESDAAEHEH</sequence>
<evidence type="ECO:0000256" key="1">
    <source>
        <dbReference type="SAM" id="MobiDB-lite"/>
    </source>
</evidence>